<gene>
    <name evidence="2" type="ORF">FZD47_19615</name>
</gene>
<evidence type="ECO:0000313" key="3">
    <source>
        <dbReference type="Proteomes" id="UP000323732"/>
    </source>
</evidence>
<evidence type="ECO:0000256" key="1">
    <source>
        <dbReference type="SAM" id="Phobius"/>
    </source>
</evidence>
<reference evidence="2 3" key="1">
    <citation type="submission" date="2019-08" db="EMBL/GenBank/DDBJ databases">
        <title>Bacillus genomes from the desert of Cuatro Cienegas, Coahuila.</title>
        <authorList>
            <person name="Olmedo-Alvarez G."/>
        </authorList>
    </citation>
    <scope>NUCLEOTIDE SEQUENCE [LARGE SCALE GENOMIC DNA]</scope>
    <source>
        <strain evidence="2 3">CH37_1T</strain>
    </source>
</reference>
<keyword evidence="1" id="KW-0472">Membrane</keyword>
<dbReference type="RefSeq" id="WP_129613880.1">
    <property type="nucleotide sequence ID" value="NZ_JAIVAO010000013.1"/>
</dbReference>
<keyword evidence="1" id="KW-0812">Transmembrane</keyword>
<feature type="transmembrane region" description="Helical" evidence="1">
    <location>
        <begin position="220"/>
        <end position="237"/>
    </location>
</feature>
<feature type="transmembrane region" description="Helical" evidence="1">
    <location>
        <begin position="53"/>
        <end position="74"/>
    </location>
</feature>
<comment type="caution">
    <text evidence="2">The sequence shown here is derived from an EMBL/GenBank/DDBJ whole genome shotgun (WGS) entry which is preliminary data.</text>
</comment>
<name>A0A5D4SFK5_9BACI</name>
<accession>A0A5D4SFK5</accession>
<feature type="transmembrane region" description="Helical" evidence="1">
    <location>
        <begin position="164"/>
        <end position="185"/>
    </location>
</feature>
<organism evidence="2 3">
    <name type="scientific">Bacillus infantis</name>
    <dbReference type="NCBI Taxonomy" id="324767"/>
    <lineage>
        <taxon>Bacteria</taxon>
        <taxon>Bacillati</taxon>
        <taxon>Bacillota</taxon>
        <taxon>Bacilli</taxon>
        <taxon>Bacillales</taxon>
        <taxon>Bacillaceae</taxon>
        <taxon>Bacillus</taxon>
    </lineage>
</organism>
<keyword evidence="1" id="KW-1133">Transmembrane helix</keyword>
<feature type="transmembrane region" description="Helical" evidence="1">
    <location>
        <begin position="86"/>
        <end position="107"/>
    </location>
</feature>
<proteinExistence type="predicted"/>
<dbReference type="EMBL" id="VTES01000005">
    <property type="protein sequence ID" value="TYS62275.1"/>
    <property type="molecule type" value="Genomic_DNA"/>
</dbReference>
<sequence>MQKDKEWQIHELKISEEEITSIVQKGNVRKESFITLIKGMYRRIGFRFLMKDWLEMLLAAGMLAMLMIGITATASEGEAAGGGTSLYSLIMIVSPLLYAFLAFLPYLKSRASGTYELEMVCKYNLHQLAAFRMLIFSVFCFLLNSIWVLALAARFAAVEFVQGLLISTASLLIFSVLFLYVLSFFKTNMARAAALVIWIAGNIILVILNNSIYMGLLISVPRYLYGAVIALFFYLYMKKLKELLIRNKRRGGYTLC</sequence>
<feature type="transmembrane region" description="Helical" evidence="1">
    <location>
        <begin position="128"/>
        <end position="152"/>
    </location>
</feature>
<dbReference type="AlphaFoldDB" id="A0A5D4SFK5"/>
<evidence type="ECO:0000313" key="2">
    <source>
        <dbReference type="EMBL" id="TYS62275.1"/>
    </source>
</evidence>
<protein>
    <submittedName>
        <fullName evidence="2">Uncharacterized protein</fullName>
    </submittedName>
</protein>
<feature type="transmembrane region" description="Helical" evidence="1">
    <location>
        <begin position="192"/>
        <end position="214"/>
    </location>
</feature>
<dbReference type="Proteomes" id="UP000323732">
    <property type="component" value="Unassembled WGS sequence"/>
</dbReference>